<dbReference type="AlphaFoldDB" id="A0A4D5S0P1"/>
<feature type="transmembrane region" description="Helical" evidence="1">
    <location>
        <begin position="109"/>
        <end position="130"/>
    </location>
</feature>
<name>A0A4D5S0P1_IXOSC</name>
<keyword evidence="1" id="KW-0812">Transmembrane</keyword>
<keyword evidence="1" id="KW-0472">Membrane</keyword>
<accession>A0A4D5S0P1</accession>
<sequence>MGRCREVLLARVFRLASLYVFASARVLSVYTGRLMDSTGVGGPRMGANVNAVTLHLVYRTPCWKRFVWCMFAFGISTSEVVLLCVCITSVAKKVLSIVYGCSCGLRLECALFCVCACFWIVRICFGLRAFRLVLRKPLLIGPSKII</sequence>
<protein>
    <submittedName>
        <fullName evidence="2">Uncharacterized protein</fullName>
    </submittedName>
</protein>
<proteinExistence type="predicted"/>
<evidence type="ECO:0000313" key="2">
    <source>
        <dbReference type="EMBL" id="MOY43210.1"/>
    </source>
</evidence>
<keyword evidence="1" id="KW-1133">Transmembrane helix</keyword>
<evidence type="ECO:0000256" key="1">
    <source>
        <dbReference type="SAM" id="Phobius"/>
    </source>
</evidence>
<dbReference type="EMBL" id="GHJT01009239">
    <property type="protein sequence ID" value="MOY43210.1"/>
    <property type="molecule type" value="Transcribed_RNA"/>
</dbReference>
<feature type="transmembrane region" description="Helical" evidence="1">
    <location>
        <begin position="65"/>
        <end position="88"/>
    </location>
</feature>
<organism evidence="2">
    <name type="scientific">Ixodes scapularis</name>
    <name type="common">Black-legged tick</name>
    <name type="synonym">Deer tick</name>
    <dbReference type="NCBI Taxonomy" id="6945"/>
    <lineage>
        <taxon>Eukaryota</taxon>
        <taxon>Metazoa</taxon>
        <taxon>Ecdysozoa</taxon>
        <taxon>Arthropoda</taxon>
        <taxon>Chelicerata</taxon>
        <taxon>Arachnida</taxon>
        <taxon>Acari</taxon>
        <taxon>Parasitiformes</taxon>
        <taxon>Ixodida</taxon>
        <taxon>Ixodoidea</taxon>
        <taxon>Ixodidae</taxon>
        <taxon>Ixodinae</taxon>
        <taxon>Ixodes</taxon>
    </lineage>
</organism>
<reference evidence="2" key="1">
    <citation type="submission" date="2019-04" db="EMBL/GenBank/DDBJ databases">
        <title>An insight into the mialome of Ixodes scapularis.</title>
        <authorList>
            <person name="Ribeiro J.M."/>
            <person name="Mather T.N."/>
            <person name="Karim S."/>
        </authorList>
    </citation>
    <scope>NUCLEOTIDE SEQUENCE</scope>
</reference>